<dbReference type="InterPro" id="IPR050194">
    <property type="entry name" value="Glycosyltransferase_grp1"/>
</dbReference>
<dbReference type="Gene3D" id="3.40.50.2000">
    <property type="entry name" value="Glycogen Phosphorylase B"/>
    <property type="match status" value="2"/>
</dbReference>
<dbReference type="CDD" id="cd03801">
    <property type="entry name" value="GT4_PimA-like"/>
    <property type="match status" value="1"/>
</dbReference>
<dbReference type="InterPro" id="IPR028098">
    <property type="entry name" value="Glyco_trans_4-like_N"/>
</dbReference>
<evidence type="ECO:0000313" key="2">
    <source>
        <dbReference type="EMBL" id="WEE26318.1"/>
    </source>
</evidence>
<proteinExistence type="predicted"/>
<name>A0AAX3P5S6_AERHY</name>
<organism evidence="2 3">
    <name type="scientific">Aeromonas hydrophila</name>
    <dbReference type="NCBI Taxonomy" id="644"/>
    <lineage>
        <taxon>Bacteria</taxon>
        <taxon>Pseudomonadati</taxon>
        <taxon>Pseudomonadota</taxon>
        <taxon>Gammaproteobacteria</taxon>
        <taxon>Aeromonadales</taxon>
        <taxon>Aeromonadaceae</taxon>
        <taxon>Aeromonas</taxon>
    </lineage>
</organism>
<dbReference type="SUPFAM" id="SSF53756">
    <property type="entry name" value="UDP-Glycosyltransferase/glycogen phosphorylase"/>
    <property type="match status" value="1"/>
</dbReference>
<reference evidence="2" key="1">
    <citation type="submission" date="2023-02" db="EMBL/GenBank/DDBJ databases">
        <title>The sequence of Aeromonas hydrophila K533.</title>
        <authorList>
            <person name="Luo X."/>
        </authorList>
    </citation>
    <scope>NUCLEOTIDE SEQUENCE</scope>
    <source>
        <strain evidence="2">K533</strain>
    </source>
</reference>
<evidence type="ECO:0000313" key="3">
    <source>
        <dbReference type="Proteomes" id="UP001214666"/>
    </source>
</evidence>
<dbReference type="EMBL" id="CP118942">
    <property type="protein sequence ID" value="WEE26318.1"/>
    <property type="molecule type" value="Genomic_DNA"/>
</dbReference>
<sequence length="376" mass="41227">MKQTSVTVLGTRGIPHVLGGVETHCQALYPELHRQFGLAATVLARAPYVEYDKGEFEGVALKALPAPRRRSLEAILHSLLAAFYCRSQPCDLVHVHAIGPGLVVPLLRLLGKKVVFTHHGPDYDRQKWGRLAKWVLRLGERWAVRYANEVIVISEVINDAIRREYDRQDAHLIYNGVRPAELPGPEAIGMTLGHFGLAPGGYLVAVGRFVEEKGLHDLIAAYRQLDTELVLVLVGDADHPTPYSERLKVLADETPGVIRTGFLSGNALVSVFSQAALFVMPSYHEGLPIALLEAMSFSLPVVVSDIPANLAVKLPASAYFSTGDVAALAQRLRARLTLGPVDYSEYLRLYDWPRIAGQTMAVYRKALAKAEGAKGE</sequence>
<feature type="domain" description="Glycosyltransferase subfamily 4-like N-terminal" evidence="1">
    <location>
        <begin position="19"/>
        <end position="179"/>
    </location>
</feature>
<accession>A0AAX3P5S6</accession>
<evidence type="ECO:0000259" key="1">
    <source>
        <dbReference type="Pfam" id="PF13439"/>
    </source>
</evidence>
<dbReference type="GO" id="GO:0016758">
    <property type="term" value="F:hexosyltransferase activity"/>
    <property type="evidence" value="ECO:0007669"/>
    <property type="project" value="TreeGrafter"/>
</dbReference>
<dbReference type="AlphaFoldDB" id="A0AAX3P5S6"/>
<dbReference type="Pfam" id="PF13692">
    <property type="entry name" value="Glyco_trans_1_4"/>
    <property type="match status" value="1"/>
</dbReference>
<protein>
    <submittedName>
        <fullName evidence="2">Glycosyltransferase family 4 protein</fullName>
    </submittedName>
</protein>
<dbReference type="Proteomes" id="UP001214666">
    <property type="component" value="Chromosome"/>
</dbReference>
<gene>
    <name evidence="2" type="ORF">PY771_22370</name>
</gene>
<dbReference type="PANTHER" id="PTHR45947">
    <property type="entry name" value="SULFOQUINOVOSYL TRANSFERASE SQD2"/>
    <property type="match status" value="1"/>
</dbReference>
<dbReference type="Pfam" id="PF13439">
    <property type="entry name" value="Glyco_transf_4"/>
    <property type="match status" value="1"/>
</dbReference>
<dbReference type="PANTHER" id="PTHR45947:SF3">
    <property type="entry name" value="SULFOQUINOVOSYL TRANSFERASE SQD2"/>
    <property type="match status" value="1"/>
</dbReference>
<dbReference type="RefSeq" id="WP_077096323.1">
    <property type="nucleotide sequence ID" value="NZ_AP023398.1"/>
</dbReference>